<dbReference type="EMBL" id="QXFV01002308">
    <property type="protein sequence ID" value="KAE8989660.1"/>
    <property type="molecule type" value="Genomic_DNA"/>
</dbReference>
<keyword evidence="5" id="KW-1185">Reference proteome</keyword>
<dbReference type="InterPro" id="IPR043502">
    <property type="entry name" value="DNA/RNA_pol_sf"/>
</dbReference>
<reference evidence="3 5" key="1">
    <citation type="submission" date="2018-08" db="EMBL/GenBank/DDBJ databases">
        <title>Genomic investigation of the strawberry pathogen Phytophthora fragariae indicates pathogenicity is determined by transcriptional variation in three key races.</title>
        <authorList>
            <person name="Adams T.M."/>
            <person name="Armitage A.D."/>
            <person name="Sobczyk M.K."/>
            <person name="Bates H.J."/>
            <person name="Dunwell J.M."/>
            <person name="Nellist C.F."/>
            <person name="Harrison R.J."/>
        </authorList>
    </citation>
    <scope>NUCLEOTIDE SEQUENCE [LARGE SCALE GENOMIC DNA]</scope>
    <source>
        <strain evidence="2 4">SCRP249</strain>
        <strain evidence="3 5">SCRP333</strain>
    </source>
</reference>
<dbReference type="Pfam" id="PF00078">
    <property type="entry name" value="RVT_1"/>
    <property type="match status" value="1"/>
</dbReference>
<evidence type="ECO:0000313" key="3">
    <source>
        <dbReference type="EMBL" id="KAE9347309.1"/>
    </source>
</evidence>
<evidence type="ECO:0000313" key="5">
    <source>
        <dbReference type="Proteomes" id="UP000434957"/>
    </source>
</evidence>
<evidence type="ECO:0000313" key="4">
    <source>
        <dbReference type="Proteomes" id="UP000429607"/>
    </source>
</evidence>
<gene>
    <name evidence="2" type="ORF">PR001_g21716</name>
    <name evidence="3" type="ORF">PR003_g6995</name>
</gene>
<sequence length="175" mass="19395">MTDRPRAISAFITPFGLFEWNRMPFGLKNAPQIYQRMLDNALYGFTKIPRLEGDAMSKQPDPETISALIPAEPKDDVRKSVLERRSYIDGILITAESWVHPCNQVESLLDVCDEWNVSISVVKSLWGNDQVEYLGHKVSSNGLEAPEGSVSLNGSAFSVLAPGDSIVFGEPQLLQ</sequence>
<dbReference type="PANTHER" id="PTHR33064:SF37">
    <property type="entry name" value="RIBONUCLEASE H"/>
    <property type="match status" value="1"/>
</dbReference>
<dbReference type="PANTHER" id="PTHR33064">
    <property type="entry name" value="POL PROTEIN"/>
    <property type="match status" value="1"/>
</dbReference>
<feature type="domain" description="Reverse transcriptase" evidence="1">
    <location>
        <begin position="11"/>
        <end position="138"/>
    </location>
</feature>
<accession>A0A6A4FF88</accession>
<dbReference type="InterPro" id="IPR043128">
    <property type="entry name" value="Rev_trsase/Diguanyl_cyclase"/>
</dbReference>
<dbReference type="Proteomes" id="UP000434957">
    <property type="component" value="Unassembled WGS sequence"/>
</dbReference>
<dbReference type="AlphaFoldDB" id="A0A6A4FF88"/>
<dbReference type="SUPFAM" id="SSF56672">
    <property type="entry name" value="DNA/RNA polymerases"/>
    <property type="match status" value="1"/>
</dbReference>
<proteinExistence type="predicted"/>
<dbReference type="EMBL" id="QXFT01000321">
    <property type="protein sequence ID" value="KAE9347309.1"/>
    <property type="molecule type" value="Genomic_DNA"/>
</dbReference>
<organism evidence="3 5">
    <name type="scientific">Phytophthora rubi</name>
    <dbReference type="NCBI Taxonomy" id="129364"/>
    <lineage>
        <taxon>Eukaryota</taxon>
        <taxon>Sar</taxon>
        <taxon>Stramenopiles</taxon>
        <taxon>Oomycota</taxon>
        <taxon>Peronosporomycetes</taxon>
        <taxon>Peronosporales</taxon>
        <taxon>Peronosporaceae</taxon>
        <taxon>Phytophthora</taxon>
    </lineage>
</organism>
<dbReference type="InterPro" id="IPR051320">
    <property type="entry name" value="Viral_Replic_Matur_Polypro"/>
</dbReference>
<evidence type="ECO:0000313" key="2">
    <source>
        <dbReference type="EMBL" id="KAE8989660.1"/>
    </source>
</evidence>
<name>A0A6A4FF88_9STRA</name>
<dbReference type="Gene3D" id="3.30.70.270">
    <property type="match status" value="1"/>
</dbReference>
<dbReference type="Proteomes" id="UP000429607">
    <property type="component" value="Unassembled WGS sequence"/>
</dbReference>
<dbReference type="InterPro" id="IPR000477">
    <property type="entry name" value="RT_dom"/>
</dbReference>
<evidence type="ECO:0000259" key="1">
    <source>
        <dbReference type="Pfam" id="PF00078"/>
    </source>
</evidence>
<comment type="caution">
    <text evidence="3">The sequence shown here is derived from an EMBL/GenBank/DDBJ whole genome shotgun (WGS) entry which is preliminary data.</text>
</comment>
<protein>
    <recommendedName>
        <fullName evidence="1">Reverse transcriptase domain-containing protein</fullName>
    </recommendedName>
</protein>